<dbReference type="EMBL" id="KX458241">
    <property type="protein sequence ID" value="ANU79079.1"/>
    <property type="molecule type" value="Genomic_DNA"/>
</dbReference>
<gene>
    <name evidence="1" type="ORF">Andromeda_04</name>
</gene>
<dbReference type="GeneID" id="29062515"/>
<dbReference type="RefSeq" id="YP_009279526.1">
    <property type="nucleotide sequence ID" value="NC_031014.1"/>
</dbReference>
<reference evidence="1 2" key="1">
    <citation type="submission" date="2016-06" db="EMBL/GenBank/DDBJ databases">
        <title>Genomic analysis of Andromeda: A phiKMVlikevirus infecting Pseudomonas syringae.</title>
        <authorList>
            <person name="Magill D.J."/>
            <person name="Krylov V.N."/>
            <person name="McGrath J.W."/>
            <person name="Allen C.C.R."/>
            <person name="Quinn J.P."/>
            <person name="Kulakov L.A."/>
        </authorList>
    </citation>
    <scope>NUCLEOTIDE SEQUENCE [LARGE SCALE GENOMIC DNA]</scope>
</reference>
<dbReference type="Proteomes" id="UP000203308">
    <property type="component" value="Segment"/>
</dbReference>
<evidence type="ECO:0000313" key="1">
    <source>
        <dbReference type="EMBL" id="ANU79079.1"/>
    </source>
</evidence>
<organism evidence="1 2">
    <name type="scientific">Pseudomonas phage Andromeda</name>
    <dbReference type="NCBI Taxonomy" id="1873949"/>
    <lineage>
        <taxon>Viruses</taxon>
        <taxon>Duplodnaviria</taxon>
        <taxon>Heunggongvirae</taxon>
        <taxon>Uroviricota</taxon>
        <taxon>Caudoviricetes</taxon>
        <taxon>Autographivirales</taxon>
        <taxon>Autonotataviridae</taxon>
        <taxon>Bifseptvirus</taxon>
        <taxon>Bifseptvirus andromeda</taxon>
    </lineage>
</organism>
<dbReference type="KEGG" id="vg:29062515"/>
<name>A0A1B1SEG3_9CAUD</name>
<accession>A0A1B1SEG3</accession>
<keyword evidence="2" id="KW-1185">Reference proteome</keyword>
<proteinExistence type="predicted"/>
<protein>
    <submittedName>
        <fullName evidence="1">Uncharacterized protein</fullName>
    </submittedName>
</protein>
<sequence length="116" mass="12860">MSQEKPALLTRGLALTGTVTGRMTYPQHQQIPKPKFADGALVRADKAKCRHHFAGGIPFGMVFAITSDAFRSHRNPEPWYRITGSPDIPAYILPESALKPAKQAEKKRAAYSQRRG</sequence>
<evidence type="ECO:0000313" key="2">
    <source>
        <dbReference type="Proteomes" id="UP000203308"/>
    </source>
</evidence>